<organism evidence="3 4">
    <name type="scientific">Polaribacter glomeratus</name>
    <dbReference type="NCBI Taxonomy" id="102"/>
    <lineage>
        <taxon>Bacteria</taxon>
        <taxon>Pseudomonadati</taxon>
        <taxon>Bacteroidota</taxon>
        <taxon>Flavobacteriia</taxon>
        <taxon>Flavobacteriales</taxon>
        <taxon>Flavobacteriaceae</taxon>
    </lineage>
</organism>
<dbReference type="AlphaFoldDB" id="A0A2S7WWA9"/>
<keyword evidence="1" id="KW-0812">Transmembrane</keyword>
<proteinExistence type="predicted"/>
<dbReference type="PANTHER" id="PTHR42709:SF2">
    <property type="entry name" value="INNER MEMBRANE PROTEIN YOHD"/>
    <property type="match status" value="1"/>
</dbReference>
<name>A0A2S7WWA9_9FLAO</name>
<dbReference type="RefSeq" id="WP_105020460.1">
    <property type="nucleotide sequence ID" value="NZ_MSCM01000001.1"/>
</dbReference>
<dbReference type="Pfam" id="PF09335">
    <property type="entry name" value="VTT_dom"/>
    <property type="match status" value="1"/>
</dbReference>
<gene>
    <name evidence="3" type="ORF">BTO16_04580</name>
</gene>
<reference evidence="3 4" key="1">
    <citation type="submission" date="2016-12" db="EMBL/GenBank/DDBJ databases">
        <title>Trade-off between light-utilization and light-protection in marine flavobacteria.</title>
        <authorList>
            <person name="Kumagai Y."/>
            <person name="Yoshizawa S."/>
            <person name="Kogure K."/>
            <person name="Iwasaki W."/>
        </authorList>
    </citation>
    <scope>NUCLEOTIDE SEQUENCE [LARGE SCALE GENOMIC DNA]</scope>
    <source>
        <strain evidence="3 4">ATCC 43844</strain>
    </source>
</reference>
<protein>
    <recommendedName>
        <fullName evidence="2">VTT domain-containing protein</fullName>
    </recommendedName>
</protein>
<sequence>MHLLVSYILLFLGIFFEGELILLSAVIAAHQGLLNIWMVILIAIFSTILSDIIYFNVGKYKAKKWLTNSKYAAKYEVVQQKLLKNRTKMLLSYRFLYGMRIITPIVLGSQEISISKFLKYSILSTIIWCFVIVGLGYVFGELIINNLKHIEKIEYYFIGSLIAITVGFLIFKMVKRKE</sequence>
<evidence type="ECO:0000259" key="2">
    <source>
        <dbReference type="Pfam" id="PF09335"/>
    </source>
</evidence>
<accession>A0A2S7WWA9</accession>
<dbReference type="Proteomes" id="UP000239068">
    <property type="component" value="Unassembled WGS sequence"/>
</dbReference>
<evidence type="ECO:0000256" key="1">
    <source>
        <dbReference type="SAM" id="Phobius"/>
    </source>
</evidence>
<dbReference type="GO" id="GO:0005886">
    <property type="term" value="C:plasma membrane"/>
    <property type="evidence" value="ECO:0007669"/>
    <property type="project" value="TreeGrafter"/>
</dbReference>
<dbReference type="InterPro" id="IPR032816">
    <property type="entry name" value="VTT_dom"/>
</dbReference>
<keyword evidence="1" id="KW-1133">Transmembrane helix</keyword>
<dbReference type="EMBL" id="MSCM01000001">
    <property type="protein sequence ID" value="PQJ81889.1"/>
    <property type="molecule type" value="Genomic_DNA"/>
</dbReference>
<dbReference type="PANTHER" id="PTHR42709">
    <property type="entry name" value="ALKALINE PHOSPHATASE LIKE PROTEIN"/>
    <property type="match status" value="1"/>
</dbReference>
<evidence type="ECO:0000313" key="4">
    <source>
        <dbReference type="Proteomes" id="UP000239068"/>
    </source>
</evidence>
<feature type="transmembrane region" description="Helical" evidence="1">
    <location>
        <begin position="7"/>
        <end position="30"/>
    </location>
</feature>
<feature type="transmembrane region" description="Helical" evidence="1">
    <location>
        <begin position="91"/>
        <end position="108"/>
    </location>
</feature>
<feature type="transmembrane region" description="Helical" evidence="1">
    <location>
        <begin position="36"/>
        <end position="57"/>
    </location>
</feature>
<dbReference type="InterPro" id="IPR051311">
    <property type="entry name" value="DedA_domain"/>
</dbReference>
<keyword evidence="1" id="KW-0472">Membrane</keyword>
<feature type="transmembrane region" description="Helical" evidence="1">
    <location>
        <begin position="120"/>
        <end position="143"/>
    </location>
</feature>
<keyword evidence="4" id="KW-1185">Reference proteome</keyword>
<dbReference type="OrthoDB" id="9782291at2"/>
<feature type="domain" description="VTT" evidence="2">
    <location>
        <begin position="25"/>
        <end position="137"/>
    </location>
</feature>
<feature type="transmembrane region" description="Helical" evidence="1">
    <location>
        <begin position="155"/>
        <end position="174"/>
    </location>
</feature>
<comment type="caution">
    <text evidence="3">The sequence shown here is derived from an EMBL/GenBank/DDBJ whole genome shotgun (WGS) entry which is preliminary data.</text>
</comment>
<evidence type="ECO:0000313" key="3">
    <source>
        <dbReference type="EMBL" id="PQJ81889.1"/>
    </source>
</evidence>